<evidence type="ECO:0000313" key="2">
    <source>
        <dbReference type="Proteomes" id="UP001163324"/>
    </source>
</evidence>
<keyword evidence="2" id="KW-1185">Reference proteome</keyword>
<comment type="caution">
    <text evidence="1">The sequence shown here is derived from an EMBL/GenBank/DDBJ whole genome shotgun (WGS) entry which is preliminary data.</text>
</comment>
<evidence type="ECO:0000313" key="1">
    <source>
        <dbReference type="EMBL" id="KAI9904565.1"/>
    </source>
</evidence>
<sequence length="702" mass="78458">MATVGTTASAMPPHQPRRFSASEPAYHHRRMSVMAEKDSHFGPALTPLFMGISAVKLDENTVVVALAAHDTVYLLDYAVKHINLDGQGDKDNDVVANHILDDVHKYERDHFVKFIGVGVSQATHTLSPTLCSRLWLDVDIVPIVLAPIDEQQQVQGKKSLWDVKRVDEQADSMARRCILNFGPSHAPLLQVGFRGVVQSDAAFKAHLTRLENHRNTCGASTWDAVMHYAERLKGKKTKIAFFSSTPQGGGVALMRHALVRFSRLAGVDLSWYVPKPRPGVFRITKNIHNILQGVADPEQRVSEEEKAVIVDWITDNAMRYWLTEDGPLRHPDEGGADIVVVDDPQMPGLIPFIKQSTPNRPVLYRSHIQIRSDLTAVPGSPQEDVWQYLWKNIQHADMFISHPIPEFVPKNVPRHKVAYMPATTDWLDGLNKPLNRWDTGYYGHSYNIQCHAHRMPELAWPARRYIAQVARFDPAKGVPTVVDAYAEFRRLYDEEAGLSDPPQLCICGNGSVDDPDASMVFDQTMTQLEINYPHLVPDVSVMRLDHNDQLLNTILANAHVVLQLSTREGFEVKVSEALHAGRPVIATKAGGIPIQVKDGVDGFLVEPGDWRAVAAYLKQLFSDDDLHERMSREARAGVSDEVGTVGNALAWYYLAAKWAEVGTDPGLEGGEKWVNDMAREESGHLYAEGENRLPRHFTQKKA</sequence>
<dbReference type="EMBL" id="CM047940">
    <property type="protein sequence ID" value="KAI9904565.1"/>
    <property type="molecule type" value="Genomic_DNA"/>
</dbReference>
<organism evidence="1 2">
    <name type="scientific">Trichothecium roseum</name>
    <dbReference type="NCBI Taxonomy" id="47278"/>
    <lineage>
        <taxon>Eukaryota</taxon>
        <taxon>Fungi</taxon>
        <taxon>Dikarya</taxon>
        <taxon>Ascomycota</taxon>
        <taxon>Pezizomycotina</taxon>
        <taxon>Sordariomycetes</taxon>
        <taxon>Hypocreomycetidae</taxon>
        <taxon>Hypocreales</taxon>
        <taxon>Hypocreales incertae sedis</taxon>
        <taxon>Trichothecium</taxon>
    </lineage>
</organism>
<dbReference type="Proteomes" id="UP001163324">
    <property type="component" value="Chromosome 1"/>
</dbReference>
<reference evidence="1" key="1">
    <citation type="submission" date="2022-10" db="EMBL/GenBank/DDBJ databases">
        <title>Complete Genome of Trichothecium roseum strain YXFP-22015, a Plant Pathogen Isolated from Citrus.</title>
        <authorList>
            <person name="Wang Y."/>
            <person name="Zhu L."/>
        </authorList>
    </citation>
    <scope>NUCLEOTIDE SEQUENCE</scope>
    <source>
        <strain evidence="1">YXFP-22015</strain>
    </source>
</reference>
<proteinExistence type="predicted"/>
<accession>A0ACC0VFS8</accession>
<protein>
    <submittedName>
        <fullName evidence="1">Uncharacterized protein</fullName>
    </submittedName>
</protein>
<name>A0ACC0VFS8_9HYPO</name>
<gene>
    <name evidence="1" type="ORF">N3K66_001094</name>
</gene>